<dbReference type="InterPro" id="IPR001466">
    <property type="entry name" value="Beta-lactam-related"/>
</dbReference>
<dbReference type="PANTHER" id="PTHR43319:SF3">
    <property type="entry name" value="BETA-LACTAMASE-RELATED DOMAIN-CONTAINING PROTEIN"/>
    <property type="match status" value="1"/>
</dbReference>
<comment type="caution">
    <text evidence="2">The sequence shown here is derived from an EMBL/GenBank/DDBJ whole genome shotgun (WGS) entry which is preliminary data.</text>
</comment>
<organism evidence="2 3">
    <name type="scientific">Actinorhabdospora filicis</name>
    <dbReference type="NCBI Taxonomy" id="1785913"/>
    <lineage>
        <taxon>Bacteria</taxon>
        <taxon>Bacillati</taxon>
        <taxon>Actinomycetota</taxon>
        <taxon>Actinomycetes</taxon>
        <taxon>Micromonosporales</taxon>
        <taxon>Micromonosporaceae</taxon>
        <taxon>Actinorhabdospora</taxon>
    </lineage>
</organism>
<dbReference type="PANTHER" id="PTHR43319">
    <property type="entry name" value="BETA-LACTAMASE-RELATED"/>
    <property type="match status" value="1"/>
</dbReference>
<dbReference type="InterPro" id="IPR012338">
    <property type="entry name" value="Beta-lactam/transpept-like"/>
</dbReference>
<keyword evidence="2" id="KW-0378">Hydrolase</keyword>
<gene>
    <name evidence="2" type="ORF">Afil01_50220</name>
</gene>
<dbReference type="Pfam" id="PF00144">
    <property type="entry name" value="Beta-lactamase"/>
    <property type="match status" value="1"/>
</dbReference>
<evidence type="ECO:0000313" key="3">
    <source>
        <dbReference type="Proteomes" id="UP001165079"/>
    </source>
</evidence>
<dbReference type="AlphaFoldDB" id="A0A9W6SNN5"/>
<dbReference type="InterPro" id="IPR052907">
    <property type="entry name" value="Beta-lactamase/esterase"/>
</dbReference>
<name>A0A9W6SNN5_9ACTN</name>
<protein>
    <submittedName>
        <fullName evidence="2">Serine hydrolase</fullName>
    </submittedName>
</protein>
<evidence type="ECO:0000313" key="2">
    <source>
        <dbReference type="EMBL" id="GLZ80215.1"/>
    </source>
</evidence>
<dbReference type="Proteomes" id="UP001165079">
    <property type="component" value="Unassembled WGS sequence"/>
</dbReference>
<dbReference type="GO" id="GO:0016787">
    <property type="term" value="F:hydrolase activity"/>
    <property type="evidence" value="ECO:0007669"/>
    <property type="project" value="UniProtKB-KW"/>
</dbReference>
<dbReference type="EMBL" id="BSTX01000003">
    <property type="protein sequence ID" value="GLZ80215.1"/>
    <property type="molecule type" value="Genomic_DNA"/>
</dbReference>
<dbReference type="RefSeq" id="WP_285665339.1">
    <property type="nucleotide sequence ID" value="NZ_BSTX01000003.1"/>
</dbReference>
<keyword evidence="3" id="KW-1185">Reference proteome</keyword>
<proteinExistence type="predicted"/>
<reference evidence="2" key="1">
    <citation type="submission" date="2023-03" db="EMBL/GenBank/DDBJ databases">
        <title>Actinorhabdospora filicis NBRC 111898.</title>
        <authorList>
            <person name="Ichikawa N."/>
            <person name="Sato H."/>
            <person name="Tonouchi N."/>
        </authorList>
    </citation>
    <scope>NUCLEOTIDE SEQUENCE</scope>
    <source>
        <strain evidence="2">NBRC 111898</strain>
    </source>
</reference>
<dbReference type="Gene3D" id="3.40.710.10">
    <property type="entry name" value="DD-peptidase/beta-lactamase superfamily"/>
    <property type="match status" value="1"/>
</dbReference>
<sequence>MTTIDGFTLPGFEKVAEAFQHGFDEHGETGGAFAAYADGELVADLWGGDAGAGRAWRSDTVSLVFSGTKGLVAAVLALLQERGTIDLNAPVARYWPEFGREGKEDVTALQLLTHQARLPHLPTQDVTALYDPAAADRLAEEQAPAWDPRAEYMYSSVNWGFPLDGLARRTDGRSLREIFAAEFAAPLGLDLWIGVPPEVPDERIADLRAEDASLIADVDAASEPDPLRALVGNPVTGSAGPGIWNSRPFREAGFGSIGAIGTARSIARFYGALARGGEIDGVRVLAESTVDAARREVRAGTEPMWGTPMVYGAGFELTANFGPAADAFGHAGWAGTRHAAWPSLRTGFSYTTAALRDAPDHRAETVMAALHTALSGRTVG</sequence>
<evidence type="ECO:0000259" key="1">
    <source>
        <dbReference type="Pfam" id="PF00144"/>
    </source>
</evidence>
<dbReference type="SUPFAM" id="SSF56601">
    <property type="entry name" value="beta-lactamase/transpeptidase-like"/>
    <property type="match status" value="1"/>
</dbReference>
<accession>A0A9W6SNN5</accession>
<feature type="domain" description="Beta-lactamase-related" evidence="1">
    <location>
        <begin position="16"/>
        <end position="365"/>
    </location>
</feature>